<feature type="region of interest" description="Disordered" evidence="7">
    <location>
        <begin position="313"/>
        <end position="350"/>
    </location>
</feature>
<dbReference type="SUPFAM" id="SSF47954">
    <property type="entry name" value="Cyclin-like"/>
    <property type="match status" value="2"/>
</dbReference>
<feature type="compositionally biased region" description="Basic residues" evidence="7">
    <location>
        <begin position="328"/>
        <end position="338"/>
    </location>
</feature>
<evidence type="ECO:0000313" key="10">
    <source>
        <dbReference type="EMBL" id="KDP23501.1"/>
    </source>
</evidence>
<organism evidence="10 11">
    <name type="scientific">Jatropha curcas</name>
    <name type="common">Barbados nut</name>
    <dbReference type="NCBI Taxonomy" id="180498"/>
    <lineage>
        <taxon>Eukaryota</taxon>
        <taxon>Viridiplantae</taxon>
        <taxon>Streptophyta</taxon>
        <taxon>Embryophyta</taxon>
        <taxon>Tracheophyta</taxon>
        <taxon>Spermatophyta</taxon>
        <taxon>Magnoliopsida</taxon>
        <taxon>eudicotyledons</taxon>
        <taxon>Gunneridae</taxon>
        <taxon>Pentapetalae</taxon>
        <taxon>rosids</taxon>
        <taxon>fabids</taxon>
        <taxon>Malpighiales</taxon>
        <taxon>Euphorbiaceae</taxon>
        <taxon>Crotonoideae</taxon>
        <taxon>Jatropheae</taxon>
        <taxon>Jatropha</taxon>
    </lineage>
</organism>
<dbReference type="EMBL" id="KK915213">
    <property type="protein sequence ID" value="KDP23501.1"/>
    <property type="molecule type" value="Genomic_DNA"/>
</dbReference>
<feature type="domain" description="Cyclin-like" evidence="9">
    <location>
        <begin position="78"/>
        <end position="156"/>
    </location>
</feature>
<dbReference type="AlphaFoldDB" id="A0A067JHS6"/>
<dbReference type="GO" id="GO:0006357">
    <property type="term" value="P:regulation of transcription by RNA polymerase II"/>
    <property type="evidence" value="ECO:0007669"/>
    <property type="project" value="InterPro"/>
</dbReference>
<dbReference type="InterPro" id="IPR036915">
    <property type="entry name" value="Cyclin-like_sf"/>
</dbReference>
<dbReference type="SMART" id="SM00385">
    <property type="entry name" value="CYCLIN"/>
    <property type="match status" value="1"/>
</dbReference>
<evidence type="ECO:0000256" key="3">
    <source>
        <dbReference type="ARBA" id="ARBA00023127"/>
    </source>
</evidence>
<dbReference type="OrthoDB" id="340962at2759"/>
<keyword evidence="2" id="KW-0132">Cell division</keyword>
<dbReference type="GO" id="GO:0051301">
    <property type="term" value="P:cell division"/>
    <property type="evidence" value="ECO:0007669"/>
    <property type="project" value="UniProtKB-KW"/>
</dbReference>
<accession>A0A067JHS6</accession>
<reference evidence="10 11" key="1">
    <citation type="journal article" date="2014" name="PLoS ONE">
        <title>Global Analysis of Gene Expression Profiles in Physic Nut (Jatropha curcas L.) Seedlings Exposed to Salt Stress.</title>
        <authorList>
            <person name="Zhang L."/>
            <person name="Zhang C."/>
            <person name="Wu P."/>
            <person name="Chen Y."/>
            <person name="Li M."/>
            <person name="Jiang H."/>
            <person name="Wu G."/>
        </authorList>
    </citation>
    <scope>NUCLEOTIDE SEQUENCE [LARGE SCALE GENOMIC DNA]</scope>
    <source>
        <strain evidence="11">cv. GZQX0401</strain>
        <tissue evidence="10">Young leaves</tissue>
    </source>
</reference>
<proteinExistence type="inferred from homology"/>
<evidence type="ECO:0000256" key="1">
    <source>
        <dbReference type="ARBA" id="ARBA00011177"/>
    </source>
</evidence>
<dbReference type="Proteomes" id="UP000027138">
    <property type="component" value="Unassembled WGS sequence"/>
</dbReference>
<dbReference type="PANTHER" id="PTHR10026">
    <property type="entry name" value="CYCLIN"/>
    <property type="match status" value="1"/>
</dbReference>
<name>A0A067JHS6_JATCU</name>
<feature type="transmembrane region" description="Helical" evidence="8">
    <location>
        <begin position="157"/>
        <end position="180"/>
    </location>
</feature>
<keyword evidence="11" id="KW-1185">Reference proteome</keyword>
<dbReference type="GO" id="GO:0016538">
    <property type="term" value="F:cyclin-dependent protein serine/threonine kinase regulator activity"/>
    <property type="evidence" value="ECO:0007669"/>
    <property type="project" value="InterPro"/>
</dbReference>
<evidence type="ECO:0000256" key="8">
    <source>
        <dbReference type="SAM" id="Phobius"/>
    </source>
</evidence>
<evidence type="ECO:0000256" key="6">
    <source>
        <dbReference type="RuleBase" id="RU000383"/>
    </source>
</evidence>
<dbReference type="Pfam" id="PF16899">
    <property type="entry name" value="Cyclin_C_2"/>
    <property type="match status" value="1"/>
</dbReference>
<keyword evidence="8" id="KW-0812">Transmembrane</keyword>
<keyword evidence="4" id="KW-0131">Cell cycle</keyword>
<feature type="compositionally biased region" description="Polar residues" evidence="7">
    <location>
        <begin position="341"/>
        <end position="350"/>
    </location>
</feature>
<evidence type="ECO:0000259" key="9">
    <source>
        <dbReference type="SMART" id="SM00385"/>
    </source>
</evidence>
<comment type="subunit">
    <text evidence="1">Interacts with the CDC2 protein kinase to form a serine/threonine kinase holoenzyme complex also known as maturation promoting factor (MPF). The cyclin subunit imparts substrate specificity to the complex.</text>
</comment>
<dbReference type="CDD" id="cd20585">
    <property type="entry name" value="CYCLIN_AcCycH_rpt1"/>
    <property type="match status" value="1"/>
</dbReference>
<evidence type="ECO:0000256" key="4">
    <source>
        <dbReference type="ARBA" id="ARBA00023306"/>
    </source>
</evidence>
<evidence type="ECO:0000313" key="11">
    <source>
        <dbReference type="Proteomes" id="UP000027138"/>
    </source>
</evidence>
<dbReference type="InterPro" id="IPR013763">
    <property type="entry name" value="Cyclin-like_dom"/>
</dbReference>
<evidence type="ECO:0000256" key="2">
    <source>
        <dbReference type="ARBA" id="ARBA00022618"/>
    </source>
</evidence>
<evidence type="ECO:0000256" key="7">
    <source>
        <dbReference type="SAM" id="MobiDB-lite"/>
    </source>
</evidence>
<dbReference type="Gene3D" id="1.10.472.10">
    <property type="entry name" value="Cyclin-like"/>
    <property type="match status" value="2"/>
</dbReference>
<dbReference type="InterPro" id="IPR006671">
    <property type="entry name" value="Cyclin_N"/>
</dbReference>
<gene>
    <name evidence="10" type="ORF">JCGZ_23334</name>
</gene>
<dbReference type="FunFam" id="1.10.472.10:FF:000029">
    <property type="entry name" value="Cyclin h"/>
    <property type="match status" value="1"/>
</dbReference>
<evidence type="ECO:0000256" key="5">
    <source>
        <dbReference type="ARBA" id="ARBA00032263"/>
    </source>
</evidence>
<keyword evidence="3 6" id="KW-0195">Cyclin</keyword>
<comment type="similarity">
    <text evidence="6">Belongs to the cyclin family.</text>
</comment>
<sequence>MADFQTSTHRAKWIFTPQQLVEKHKATNQRAKQMLEKYGTTRMEVDVDGSLSYPEPQVNTAENAYKHSRPKPLSVEEEQFMRVYYEYKLREATALIYFKRFYLQWSVMEHDPKNIMLTCIYSACKIEENHVSAEELGKGISQDHHMILNYEMIILQAWIWLLCYCYTILLLLFSILNIIFSMQSLEFDLIVYAPYRSVEGFINDMEEFCHATDDQIQMLKELQSSAVAEVDKIMFTDAPLLFPPGQLALAALRSANEMHQVLDFERYLGDILARQNSIHTMSDLFESLDAINSWVKKYKFPTEKDMKHINRKLKSCWGHSSHDESKKREKKSKHKSHKGSNEMQNGPSLA</sequence>
<dbReference type="Pfam" id="PF00134">
    <property type="entry name" value="Cyclin_N"/>
    <property type="match status" value="1"/>
</dbReference>
<dbReference type="GO" id="GO:0005634">
    <property type="term" value="C:nucleus"/>
    <property type="evidence" value="ECO:0007669"/>
    <property type="project" value="UniProtKB-ARBA"/>
</dbReference>
<dbReference type="STRING" id="180498.A0A067JHS6"/>
<dbReference type="InterPro" id="IPR031658">
    <property type="entry name" value="Cyclin_C_2"/>
</dbReference>
<protein>
    <recommendedName>
        <fullName evidence="5">B-like cyclin</fullName>
    </recommendedName>
</protein>
<keyword evidence="8" id="KW-1133">Transmembrane helix</keyword>
<dbReference type="InterPro" id="IPR043198">
    <property type="entry name" value="Cyclin/Ssn8"/>
</dbReference>
<dbReference type="CDD" id="cd20586">
    <property type="entry name" value="CYCLIN_AcCycH_rpt2"/>
    <property type="match status" value="1"/>
</dbReference>
<keyword evidence="8" id="KW-0472">Membrane</keyword>